<proteinExistence type="predicted"/>
<dbReference type="Pfam" id="PF26639">
    <property type="entry name" value="Het-6_barrel"/>
    <property type="match status" value="1"/>
</dbReference>
<feature type="domain" description="Heterokaryon incompatibility" evidence="1">
    <location>
        <begin position="6"/>
        <end position="141"/>
    </location>
</feature>
<protein>
    <submittedName>
        <fullName evidence="2">Heterokaryon incompatibility protein-domain-containing protein</fullName>
    </submittedName>
</protein>
<dbReference type="OrthoDB" id="4850726at2759"/>
<evidence type="ECO:0000313" key="2">
    <source>
        <dbReference type="EMBL" id="KAH7305457.1"/>
    </source>
</evidence>
<dbReference type="InterPro" id="IPR010730">
    <property type="entry name" value="HET"/>
</dbReference>
<keyword evidence="3" id="KW-1185">Reference proteome</keyword>
<evidence type="ECO:0000259" key="1">
    <source>
        <dbReference type="Pfam" id="PF06985"/>
    </source>
</evidence>
<dbReference type="Pfam" id="PF06985">
    <property type="entry name" value="HET"/>
    <property type="match status" value="1"/>
</dbReference>
<name>A0A8K0SJ28_9HYPO</name>
<dbReference type="EMBL" id="JAGPNK010000018">
    <property type="protein sequence ID" value="KAH7305457.1"/>
    <property type="molecule type" value="Genomic_DNA"/>
</dbReference>
<organism evidence="2 3">
    <name type="scientific">Stachybotrys elegans</name>
    <dbReference type="NCBI Taxonomy" id="80388"/>
    <lineage>
        <taxon>Eukaryota</taxon>
        <taxon>Fungi</taxon>
        <taxon>Dikarya</taxon>
        <taxon>Ascomycota</taxon>
        <taxon>Pezizomycotina</taxon>
        <taxon>Sordariomycetes</taxon>
        <taxon>Hypocreomycetidae</taxon>
        <taxon>Hypocreales</taxon>
        <taxon>Stachybotryaceae</taxon>
        <taxon>Stachybotrys</taxon>
    </lineage>
</organism>
<dbReference type="PANTHER" id="PTHR24148:SF64">
    <property type="entry name" value="HETEROKARYON INCOMPATIBILITY DOMAIN-CONTAINING PROTEIN"/>
    <property type="match status" value="1"/>
</dbReference>
<comment type="caution">
    <text evidence="2">The sequence shown here is derived from an EMBL/GenBank/DDBJ whole genome shotgun (WGS) entry which is preliminary data.</text>
</comment>
<gene>
    <name evidence="2" type="ORF">B0I35DRAFT_362081</name>
</gene>
<dbReference type="AlphaFoldDB" id="A0A8K0SJ28"/>
<accession>A0A8K0SJ28</accession>
<reference evidence="2" key="1">
    <citation type="journal article" date="2021" name="Nat. Commun.">
        <title>Genetic determinants of endophytism in the Arabidopsis root mycobiome.</title>
        <authorList>
            <person name="Mesny F."/>
            <person name="Miyauchi S."/>
            <person name="Thiergart T."/>
            <person name="Pickel B."/>
            <person name="Atanasova L."/>
            <person name="Karlsson M."/>
            <person name="Huettel B."/>
            <person name="Barry K.W."/>
            <person name="Haridas S."/>
            <person name="Chen C."/>
            <person name="Bauer D."/>
            <person name="Andreopoulos W."/>
            <person name="Pangilinan J."/>
            <person name="LaButti K."/>
            <person name="Riley R."/>
            <person name="Lipzen A."/>
            <person name="Clum A."/>
            <person name="Drula E."/>
            <person name="Henrissat B."/>
            <person name="Kohler A."/>
            <person name="Grigoriev I.V."/>
            <person name="Martin F.M."/>
            <person name="Hacquard S."/>
        </authorList>
    </citation>
    <scope>NUCLEOTIDE SEQUENCE</scope>
    <source>
        <strain evidence="2">MPI-CAGE-CH-0235</strain>
    </source>
</reference>
<sequence length="580" mass="65032">MSHGGRVSVTENLESALRHLRLEDKPRVMWIDAICINQSDHRERSKQVARMGQIYALADRVVVWLGPASKDSDAALGFIERMARMLASPDKSETSIKAASEASHWADASDAHVLEYTEWEWRSVLSLLRRSWFERLWVRQEIQQSRHAILLCGKTSLPWMYFREVANYLYRKPFRIQGSCISSPEYTGATKLAYYLCRAAKRGVTYRYLRFETYSIKHSDPRDSIYGVLSLMRREDRSLNITPDYSLSTVDVFRGVVLRVVEKHHSLRTLACADSATSSVPGLPSWVPDWSSPTKTTPLKPLYSASAFISAQATYCGNNMLRVAGIPVATVDSSQHFDLSGDGLDDQFRAIRQLRPDKSLESPYPGGISLLDAYCEALNCTFHFDEDMVERGNWTRFRVAAEALRHIWSADGSQCHIPSNSVHSFLNQACSSLAGRCVVTTSEGYIGAAAAGAQAGDVVCVLLGFENPVLLRKVLDAPPRWRVVGSCYVPGFMHGEAIHGPLPKHYRPVFSLNAAPETLIDGAFCGLWDERSGSIERNPARVLDEVGVSYEIYQRWPHILSVSTETLRNAKVNVHDFHVI</sequence>
<dbReference type="PANTHER" id="PTHR24148">
    <property type="entry name" value="ANKYRIN REPEAT DOMAIN-CONTAINING PROTEIN 39 HOMOLOG-RELATED"/>
    <property type="match status" value="1"/>
</dbReference>
<evidence type="ECO:0000313" key="3">
    <source>
        <dbReference type="Proteomes" id="UP000813444"/>
    </source>
</evidence>
<dbReference type="InterPro" id="IPR052895">
    <property type="entry name" value="HetReg/Transcr_Mod"/>
</dbReference>
<dbReference type="Proteomes" id="UP000813444">
    <property type="component" value="Unassembled WGS sequence"/>
</dbReference>